<feature type="compositionally biased region" description="Polar residues" evidence="1">
    <location>
        <begin position="77"/>
        <end position="87"/>
    </location>
</feature>
<dbReference type="EMBL" id="JAKZBV010000001">
    <property type="protein sequence ID" value="MCH6470152.1"/>
    <property type="molecule type" value="Genomic_DNA"/>
</dbReference>
<accession>A0ABS9U0E1</accession>
<evidence type="ECO:0000313" key="2">
    <source>
        <dbReference type="EMBL" id="MCH6470152.1"/>
    </source>
</evidence>
<evidence type="ECO:0008006" key="4">
    <source>
        <dbReference type="Google" id="ProtNLM"/>
    </source>
</evidence>
<dbReference type="RefSeq" id="WP_241053671.1">
    <property type="nucleotide sequence ID" value="NZ_JAKZBV010000001.1"/>
</dbReference>
<feature type="region of interest" description="Disordered" evidence="1">
    <location>
        <begin position="77"/>
        <end position="112"/>
    </location>
</feature>
<evidence type="ECO:0000313" key="3">
    <source>
        <dbReference type="Proteomes" id="UP001202922"/>
    </source>
</evidence>
<dbReference type="Proteomes" id="UP001202922">
    <property type="component" value="Unassembled WGS sequence"/>
</dbReference>
<name>A0ABS9U0E1_9MICC</name>
<comment type="caution">
    <text evidence="2">The sequence shown here is derived from an EMBL/GenBank/DDBJ whole genome shotgun (WGS) entry which is preliminary data.</text>
</comment>
<protein>
    <recommendedName>
        <fullName evidence="4">ATP synthase F0 subunit B</fullName>
    </recommendedName>
</protein>
<keyword evidence="3" id="KW-1185">Reference proteome</keyword>
<reference evidence="2 3" key="1">
    <citation type="submission" date="2022-03" db="EMBL/GenBank/DDBJ databases">
        <title>Sinomonas sp. isolated from a soil.</title>
        <authorList>
            <person name="Han J."/>
            <person name="Kim D.-U."/>
        </authorList>
    </citation>
    <scope>NUCLEOTIDE SEQUENCE [LARGE SCALE GENOMIC DNA]</scope>
    <source>
        <strain evidence="2 3">5-5</strain>
    </source>
</reference>
<gene>
    <name evidence="2" type="ORF">L0M17_09215</name>
</gene>
<feature type="compositionally biased region" description="Low complexity" evidence="1">
    <location>
        <begin position="14"/>
        <end position="28"/>
    </location>
</feature>
<feature type="compositionally biased region" description="Acidic residues" evidence="1">
    <location>
        <begin position="316"/>
        <end position="332"/>
    </location>
</feature>
<proteinExistence type="predicted"/>
<feature type="compositionally biased region" description="Basic and acidic residues" evidence="1">
    <location>
        <begin position="89"/>
        <end position="101"/>
    </location>
</feature>
<feature type="region of interest" description="Disordered" evidence="1">
    <location>
        <begin position="1"/>
        <end position="61"/>
    </location>
</feature>
<feature type="region of interest" description="Disordered" evidence="1">
    <location>
        <begin position="226"/>
        <end position="277"/>
    </location>
</feature>
<organism evidence="2 3">
    <name type="scientific">Sinomonas terrae</name>
    <dbReference type="NCBI Taxonomy" id="2908838"/>
    <lineage>
        <taxon>Bacteria</taxon>
        <taxon>Bacillati</taxon>
        <taxon>Actinomycetota</taxon>
        <taxon>Actinomycetes</taxon>
        <taxon>Micrococcales</taxon>
        <taxon>Micrococcaceae</taxon>
        <taxon>Sinomonas</taxon>
    </lineage>
</organism>
<sequence>MVDFPSNGPGTPLGAPGSSSPTSQSSTAETAKDEARGVAQEAGASASAVGQTAKDEATNVAREAQYQAKDLIHQSRQELMQQASAQQDRAAEGLRSLHEELSSLASKSDNPGVGTDLVRQAAQRAGAFADYLGQRDPGSLVNELKSYARRKPGTFLALAAGAGLLAGRLTRSLAAGASNDGGGQPAARGTSPEAYPAGHGYAAGTTGAYSGTTGAYPGTTGAYSGTSGAYPAGAGTPGSGVPVSPDVEPPVTPVPGGIEPAVPGYEPRPDGYGQSNTVEHSAWDEGAVQEGAITSSAAYGAPPGARHATAPGADLAESDEGGLLGEDADPVTDEIPPVPRQDRGELR</sequence>
<evidence type="ECO:0000256" key="1">
    <source>
        <dbReference type="SAM" id="MobiDB-lite"/>
    </source>
</evidence>
<feature type="region of interest" description="Disordered" evidence="1">
    <location>
        <begin position="293"/>
        <end position="347"/>
    </location>
</feature>